<dbReference type="EMBL" id="JANIAA010000045">
    <property type="protein sequence ID" value="MCQ8194309.1"/>
    <property type="molecule type" value="Genomic_DNA"/>
</dbReference>
<accession>A0ABT1VBY7</accession>
<dbReference type="Gene3D" id="3.40.30.10">
    <property type="entry name" value="Glutaredoxin"/>
    <property type="match status" value="1"/>
</dbReference>
<dbReference type="SUPFAM" id="SSF52833">
    <property type="entry name" value="Thioredoxin-like"/>
    <property type="match status" value="1"/>
</dbReference>
<dbReference type="PANTHER" id="PTHR13887">
    <property type="entry name" value="GLUTATHIONE S-TRANSFERASE KAPPA"/>
    <property type="match status" value="1"/>
</dbReference>
<proteinExistence type="predicted"/>
<protein>
    <submittedName>
        <fullName evidence="2">DsbA family oxidoreductase</fullName>
    </submittedName>
</protein>
<evidence type="ECO:0000259" key="1">
    <source>
        <dbReference type="Pfam" id="PF01323"/>
    </source>
</evidence>
<organism evidence="2 3">
    <name type="scientific">Streptomyces rugosispiralis</name>
    <dbReference type="NCBI Taxonomy" id="2967341"/>
    <lineage>
        <taxon>Bacteria</taxon>
        <taxon>Bacillati</taxon>
        <taxon>Actinomycetota</taxon>
        <taxon>Actinomycetes</taxon>
        <taxon>Kitasatosporales</taxon>
        <taxon>Streptomycetaceae</taxon>
        <taxon>Streptomyces</taxon>
    </lineage>
</organism>
<dbReference type="InterPro" id="IPR036249">
    <property type="entry name" value="Thioredoxin-like_sf"/>
</dbReference>
<dbReference type="Proteomes" id="UP001204746">
    <property type="component" value="Unassembled WGS sequence"/>
</dbReference>
<dbReference type="RefSeq" id="WP_256655081.1">
    <property type="nucleotide sequence ID" value="NZ_JANIAA010000045.1"/>
</dbReference>
<keyword evidence="3" id="KW-1185">Reference proteome</keyword>
<dbReference type="InterPro" id="IPR001853">
    <property type="entry name" value="DSBA-like_thioredoxin_dom"/>
</dbReference>
<dbReference type="PANTHER" id="PTHR13887:SF41">
    <property type="entry name" value="THIOREDOXIN SUPERFAMILY PROTEIN"/>
    <property type="match status" value="1"/>
</dbReference>
<dbReference type="CDD" id="cd03024">
    <property type="entry name" value="DsbA_FrnE"/>
    <property type="match status" value="1"/>
</dbReference>
<name>A0ABT1VBY7_9ACTN</name>
<reference evidence="2 3" key="1">
    <citation type="submission" date="2022-07" db="EMBL/GenBank/DDBJ databases">
        <authorList>
            <person name="Phongsopitanun W."/>
            <person name="Tanasupawat S."/>
        </authorList>
    </citation>
    <scope>NUCLEOTIDE SEQUENCE [LARGE SCALE GENOMIC DNA]</scope>
    <source>
        <strain evidence="2 3">RCU-064</strain>
    </source>
</reference>
<sequence length="230" mass="25416">MSELGVEIWSDLVCPWCFIAKRRFELALGEFEHRADVRVRWRAFQLDPAAPTRSTTTISERMGRNLGMHQTQIRAQLDRITGLAAELGLNYRVGDARVVNSFDVHRLQAYADDVGIGDAVRERLMRAYTEERADLGSPQSLVQLATEAGLDPDQARRIVAGHDYAEAVQADGERARRLGINGVPAFLFAGRYLVSGAQPAGTFLDMLRMAWERTAAHAPVGPGQDGPATR</sequence>
<dbReference type="Pfam" id="PF01323">
    <property type="entry name" value="DSBA"/>
    <property type="match status" value="1"/>
</dbReference>
<feature type="domain" description="DSBA-like thioredoxin" evidence="1">
    <location>
        <begin position="6"/>
        <end position="207"/>
    </location>
</feature>
<comment type="caution">
    <text evidence="2">The sequence shown here is derived from an EMBL/GenBank/DDBJ whole genome shotgun (WGS) entry which is preliminary data.</text>
</comment>
<evidence type="ECO:0000313" key="3">
    <source>
        <dbReference type="Proteomes" id="UP001204746"/>
    </source>
</evidence>
<gene>
    <name evidence="2" type="ORF">NP777_39975</name>
</gene>
<evidence type="ECO:0000313" key="2">
    <source>
        <dbReference type="EMBL" id="MCQ8194309.1"/>
    </source>
</evidence>